<geneLocation type="plasmid" evidence="7">
    <name>pmppla107</name>
</geneLocation>
<evidence type="ECO:0000256" key="1">
    <source>
        <dbReference type="ARBA" id="ARBA00012928"/>
    </source>
</evidence>
<dbReference type="RefSeq" id="WP_005742627.1">
    <property type="nucleotide sequence ID" value="NZ_CP031226.1"/>
</dbReference>
<dbReference type="InterPro" id="IPR026590">
    <property type="entry name" value="Ssirtuin_cat_dom"/>
</dbReference>
<dbReference type="AlphaFoldDB" id="A0AAD0VAB9"/>
<dbReference type="PANTHER" id="PTHR11085:SF4">
    <property type="entry name" value="NAD-DEPENDENT PROTEIN DEACYLASE"/>
    <property type="match status" value="1"/>
</dbReference>
<protein>
    <recommendedName>
        <fullName evidence="1">protein acetyllysine N-acetyltransferase</fullName>
        <ecNumber evidence="1">2.3.1.286</ecNumber>
    </recommendedName>
</protein>
<dbReference type="PANTHER" id="PTHR11085">
    <property type="entry name" value="NAD-DEPENDENT PROTEIN DEACYLASE SIRTUIN-5, MITOCHONDRIAL-RELATED"/>
    <property type="match status" value="1"/>
</dbReference>
<dbReference type="Gene3D" id="3.30.1600.10">
    <property type="entry name" value="SIR2/SIRT2 'Small Domain"/>
    <property type="match status" value="1"/>
</dbReference>
<feature type="domain" description="Deacetylase sirtuin-type" evidence="5">
    <location>
        <begin position="1"/>
        <end position="234"/>
    </location>
</feature>
<name>A0AAD0VAB9_PSEAV</name>
<gene>
    <name evidence="6" type="ORF">PLA107_034240</name>
</gene>
<keyword evidence="6" id="KW-0614">Plasmid</keyword>
<reference evidence="6 7" key="1">
    <citation type="journal article" date="2011" name="PLoS Pathog.">
        <title>Dynamic evolution of pathogenicity revealed by sequencing and comparative genomics of 19 Pseudomonas syringae isolates.</title>
        <authorList>
            <person name="Baltrus D.A."/>
            <person name="Nishimura M.T."/>
            <person name="Romanchuk A."/>
            <person name="Chang J.H."/>
            <person name="Mukhtar M.S."/>
            <person name="Cherkis K."/>
            <person name="Roach J."/>
            <person name="Grant S.R."/>
            <person name="Jones C.D."/>
            <person name="Dangl J.L."/>
        </authorList>
    </citation>
    <scope>NUCLEOTIDE SEQUENCE [LARGE SCALE GENOMIC DNA]</scope>
    <source>
        <strain evidence="6 7">M301315</strain>
    </source>
</reference>
<evidence type="ECO:0000256" key="2">
    <source>
        <dbReference type="ARBA" id="ARBA00022679"/>
    </source>
</evidence>
<accession>A0AAD0VAB9</accession>
<evidence type="ECO:0000313" key="6">
    <source>
        <dbReference type="EMBL" id="AXH60248.1"/>
    </source>
</evidence>
<evidence type="ECO:0000313" key="7">
    <source>
        <dbReference type="Proteomes" id="UP000006426"/>
    </source>
</evidence>
<evidence type="ECO:0000256" key="4">
    <source>
        <dbReference type="PROSITE-ProRule" id="PRU00236"/>
    </source>
</evidence>
<proteinExistence type="predicted"/>
<dbReference type="InterPro" id="IPR029035">
    <property type="entry name" value="DHS-like_NAD/FAD-binding_dom"/>
</dbReference>
<dbReference type="EC" id="2.3.1.286" evidence="1"/>
<dbReference type="GeneID" id="39473914"/>
<dbReference type="InterPro" id="IPR050134">
    <property type="entry name" value="NAD-dep_sirtuin_deacylases"/>
</dbReference>
<dbReference type="Pfam" id="PF02146">
    <property type="entry name" value="SIR2"/>
    <property type="match status" value="1"/>
</dbReference>
<dbReference type="InterPro" id="IPR003000">
    <property type="entry name" value="Sirtuin"/>
</dbReference>
<dbReference type="GO" id="GO:0017136">
    <property type="term" value="F:histone deacetylase activity, NAD-dependent"/>
    <property type="evidence" value="ECO:0007669"/>
    <property type="project" value="TreeGrafter"/>
</dbReference>
<dbReference type="PROSITE" id="PS50305">
    <property type="entry name" value="SIRTUIN"/>
    <property type="match status" value="1"/>
</dbReference>
<evidence type="ECO:0000256" key="3">
    <source>
        <dbReference type="ARBA" id="ARBA00023027"/>
    </source>
</evidence>
<dbReference type="InterPro" id="IPR026591">
    <property type="entry name" value="Sirtuin_cat_small_dom_sf"/>
</dbReference>
<keyword evidence="3" id="KW-0520">NAD</keyword>
<organism evidence="6 7">
    <name type="scientific">Pseudomonas amygdali pv. lachrymans str. M301315</name>
    <dbReference type="NCBI Taxonomy" id="629260"/>
    <lineage>
        <taxon>Bacteria</taxon>
        <taxon>Pseudomonadati</taxon>
        <taxon>Pseudomonadota</taxon>
        <taxon>Gammaproteobacteria</taxon>
        <taxon>Pseudomonadales</taxon>
        <taxon>Pseudomonadaceae</taxon>
        <taxon>Pseudomonas</taxon>
        <taxon>Pseudomonas amygdali</taxon>
    </lineage>
</organism>
<dbReference type="GO" id="GO:0070403">
    <property type="term" value="F:NAD+ binding"/>
    <property type="evidence" value="ECO:0007669"/>
    <property type="project" value="InterPro"/>
</dbReference>
<comment type="caution">
    <text evidence="4">Lacks conserved residue(s) required for the propagation of feature annotation.</text>
</comment>
<dbReference type="EMBL" id="CP031226">
    <property type="protein sequence ID" value="AXH60248.1"/>
    <property type="molecule type" value="Genomic_DNA"/>
</dbReference>
<dbReference type="SUPFAM" id="SSF52467">
    <property type="entry name" value="DHS-like NAD/FAD-binding domain"/>
    <property type="match status" value="1"/>
</dbReference>
<sequence length="235" mass="25938">MPEINPNKIVVFTGSGVSVESGLATFRDANGLWEEHRIEDVASIDGWRRDPEQVLEFYNQRRKAVLKAEPNAAHLAIAALESRYETVVITQNIDDLHERAGSKNVLHLHGQVLKSRSAVNPSLSYDQTGDMSIGDLCEEGHQLRPDIVWFGEHLGDLSEAVLHLKTAGRVLVVGTSLNVQPAAGLLKHGRYHAEKIVVSYEVAKLPFGYKFLRGRAGGLVPLITSAWLEGCRFNP</sequence>
<keyword evidence="2" id="KW-0808">Transferase</keyword>
<dbReference type="Proteomes" id="UP000006426">
    <property type="component" value="Plasmid pmppla107"/>
</dbReference>
<evidence type="ECO:0000259" key="5">
    <source>
        <dbReference type="PROSITE" id="PS50305"/>
    </source>
</evidence>
<dbReference type="Gene3D" id="3.40.50.1220">
    <property type="entry name" value="TPP-binding domain"/>
    <property type="match status" value="1"/>
</dbReference>